<organism evidence="2 3">
    <name type="scientific">Actinomyces radicidentis</name>
    <dbReference type="NCBI Taxonomy" id="111015"/>
    <lineage>
        <taxon>Bacteria</taxon>
        <taxon>Bacillati</taxon>
        <taxon>Actinomycetota</taxon>
        <taxon>Actinomycetes</taxon>
        <taxon>Actinomycetales</taxon>
        <taxon>Actinomycetaceae</taxon>
        <taxon>Actinomyces</taxon>
    </lineage>
</organism>
<dbReference type="EMBL" id="CP014228">
    <property type="protein sequence ID" value="AMD86941.1"/>
    <property type="molecule type" value="Genomic_DNA"/>
</dbReference>
<feature type="compositionally biased region" description="Low complexity" evidence="1">
    <location>
        <begin position="102"/>
        <end position="115"/>
    </location>
</feature>
<reference evidence="3" key="1">
    <citation type="submission" date="2016-02" db="EMBL/GenBank/DDBJ databases">
        <authorList>
            <person name="Holder M.E."/>
            <person name="Ajami N.J."/>
            <person name="Petrosino J.F."/>
        </authorList>
    </citation>
    <scope>NUCLEOTIDE SEQUENCE [LARGE SCALE GENOMIC DNA]</scope>
    <source>
        <strain evidence="3">CCUG 36733</strain>
    </source>
</reference>
<evidence type="ECO:0000256" key="1">
    <source>
        <dbReference type="SAM" id="MobiDB-lite"/>
    </source>
</evidence>
<keyword evidence="3" id="KW-1185">Reference proteome</keyword>
<evidence type="ECO:0000313" key="2">
    <source>
        <dbReference type="EMBL" id="AMD86941.1"/>
    </source>
</evidence>
<dbReference type="AlphaFoldDB" id="A0A120KL08"/>
<gene>
    <name evidence="2" type="ORF">AXF14_04195</name>
</gene>
<name>A0A120KL08_ACTRD</name>
<accession>A0A120KL08</accession>
<evidence type="ECO:0000313" key="3">
    <source>
        <dbReference type="Proteomes" id="UP000065220"/>
    </source>
</evidence>
<sequence>MTSFLQKPLLDPTRRAMLDRARELSRMLEDAWNPAPIQDDVTLLAADLLDAHADTGIELDSWPRALEVVNNAVLADTRAARLLPTSLRTQAGFTILGTWADSPPSLSPSSPDARPSTPPSAFGSGRSAPPTQPKRRGSPSPERTPAAVGAPDPTAAVRAALHH</sequence>
<protein>
    <submittedName>
        <fullName evidence="2">Uncharacterized protein</fullName>
    </submittedName>
</protein>
<feature type="region of interest" description="Disordered" evidence="1">
    <location>
        <begin position="97"/>
        <end position="163"/>
    </location>
</feature>
<dbReference type="Proteomes" id="UP000065220">
    <property type="component" value="Chromosome"/>
</dbReference>
<dbReference type="RefSeq" id="WP_067941093.1">
    <property type="nucleotide sequence ID" value="NZ_CP014228.1"/>
</dbReference>
<proteinExistence type="predicted"/>
<dbReference type="KEGG" id="ard:AXF14_04195"/>